<evidence type="ECO:0000256" key="1">
    <source>
        <dbReference type="SAM" id="SignalP"/>
    </source>
</evidence>
<dbReference type="Proteomes" id="UP001557470">
    <property type="component" value="Unassembled WGS sequence"/>
</dbReference>
<evidence type="ECO:0008006" key="4">
    <source>
        <dbReference type="Google" id="ProtNLM"/>
    </source>
</evidence>
<keyword evidence="1" id="KW-0732">Signal</keyword>
<proteinExistence type="predicted"/>
<keyword evidence="3" id="KW-1185">Reference proteome</keyword>
<accession>A0ABD0W9A6</accession>
<dbReference type="AlphaFoldDB" id="A0ABD0W9A6"/>
<dbReference type="InterPro" id="IPR039728">
    <property type="entry name" value="GLG1"/>
</dbReference>
<evidence type="ECO:0000313" key="2">
    <source>
        <dbReference type="EMBL" id="KAL0968109.1"/>
    </source>
</evidence>
<name>A0ABD0W9A6_UMBPY</name>
<reference evidence="2 3" key="1">
    <citation type="submission" date="2024-06" db="EMBL/GenBank/DDBJ databases">
        <authorList>
            <person name="Pan Q."/>
            <person name="Wen M."/>
            <person name="Jouanno E."/>
            <person name="Zahm M."/>
            <person name="Klopp C."/>
            <person name="Cabau C."/>
            <person name="Louis A."/>
            <person name="Berthelot C."/>
            <person name="Parey E."/>
            <person name="Roest Crollius H."/>
            <person name="Montfort J."/>
            <person name="Robinson-Rechavi M."/>
            <person name="Bouchez O."/>
            <person name="Lampietro C."/>
            <person name="Lopez Roques C."/>
            <person name="Donnadieu C."/>
            <person name="Postlethwait J."/>
            <person name="Bobe J."/>
            <person name="Verreycken H."/>
            <person name="Guiguen Y."/>
        </authorList>
    </citation>
    <scope>NUCLEOTIDE SEQUENCE [LARGE SCALE GENOMIC DNA]</scope>
    <source>
        <strain evidence="2">Up_M1</strain>
        <tissue evidence="2">Testis</tissue>
    </source>
</reference>
<dbReference type="InterPro" id="IPR001893">
    <property type="entry name" value="Cys-rich_GLG1_repeat"/>
</dbReference>
<comment type="caution">
    <text evidence="2">The sequence shown here is derived from an EMBL/GenBank/DDBJ whole genome shotgun (WGS) entry which is preliminary data.</text>
</comment>
<feature type="signal peptide" evidence="1">
    <location>
        <begin position="1"/>
        <end position="25"/>
    </location>
</feature>
<feature type="chain" id="PRO_5044749457" description="Golgi apparatus protein 1" evidence="1">
    <location>
        <begin position="26"/>
        <end position="235"/>
    </location>
</feature>
<dbReference type="PANTHER" id="PTHR11884">
    <property type="entry name" value="SELECTIN LIGAND RELATED"/>
    <property type="match status" value="1"/>
</dbReference>
<dbReference type="PANTHER" id="PTHR11884:SF1">
    <property type="entry name" value="GOLGI APPARATUS PROTEIN 1"/>
    <property type="match status" value="1"/>
</dbReference>
<dbReference type="EMBL" id="JAGEUA010000008">
    <property type="protein sequence ID" value="KAL0968109.1"/>
    <property type="molecule type" value="Genomic_DNA"/>
</dbReference>
<dbReference type="Pfam" id="PF00839">
    <property type="entry name" value="Cys_rich_FGFR"/>
    <property type="match status" value="2"/>
</dbReference>
<evidence type="ECO:0000313" key="3">
    <source>
        <dbReference type="Proteomes" id="UP001557470"/>
    </source>
</evidence>
<protein>
    <recommendedName>
        <fullName evidence="4">Golgi apparatus protein 1</fullName>
    </recommendedName>
</protein>
<organism evidence="2 3">
    <name type="scientific">Umbra pygmaea</name>
    <name type="common">Eastern mudminnow</name>
    <dbReference type="NCBI Taxonomy" id="75934"/>
    <lineage>
        <taxon>Eukaryota</taxon>
        <taxon>Metazoa</taxon>
        <taxon>Chordata</taxon>
        <taxon>Craniata</taxon>
        <taxon>Vertebrata</taxon>
        <taxon>Euteleostomi</taxon>
        <taxon>Actinopterygii</taxon>
        <taxon>Neopterygii</taxon>
        <taxon>Teleostei</taxon>
        <taxon>Protacanthopterygii</taxon>
        <taxon>Esociformes</taxon>
        <taxon>Umbridae</taxon>
        <taxon>Umbra</taxon>
    </lineage>
</organism>
<sequence length="235" mass="26796">MMAVCRRVPILLFMSIILYVHPVKGDRFTRNVIAKDADMLSDSQGGAPAPVNGAVVVPALPPRRRTSGWKLVEEAACREDLTRLCPKNFWNNNLALLECLQDKKEETEIAPDCNHLLWNYKRNLTIDPKFESVAEEVCKTTLTDLKECAAVERAKGYLVSCLVDHRSNITEYQCNQYISKMTSIVFSNYRLICGFMEKCLEDINTLHCGSISVGEKVRKQTYFDSCFKRALDRFQ</sequence>
<gene>
    <name evidence="2" type="ORF">UPYG_G00262520</name>
</gene>